<comment type="caution">
    <text evidence="1">The sequence shown here is derived from an EMBL/GenBank/DDBJ whole genome shotgun (WGS) entry which is preliminary data.</text>
</comment>
<evidence type="ECO:0000313" key="1">
    <source>
        <dbReference type="EMBL" id="KAG8007933.1"/>
    </source>
</evidence>
<protein>
    <submittedName>
        <fullName evidence="1">Ammonium transporter Rh type B</fullName>
    </submittedName>
</protein>
<accession>A0ACB7F1Y8</accession>
<reference evidence="1" key="1">
    <citation type="submission" date="2020-04" db="EMBL/GenBank/DDBJ databases">
        <title>A chromosome-scale assembly and high-density genetic map of the yellow drum (Nibea albiflora) genome.</title>
        <authorList>
            <person name="Xu D."/>
            <person name="Zhang W."/>
            <person name="Chen R."/>
            <person name="Tan P."/>
            <person name="Wang L."/>
            <person name="Song H."/>
            <person name="Tian L."/>
            <person name="Zhu Q."/>
            <person name="Wang B."/>
        </authorList>
    </citation>
    <scope>NUCLEOTIDE SEQUENCE</scope>
    <source>
        <strain evidence="1">ZJHYS-2018</strain>
    </source>
</reference>
<organism evidence="1 2">
    <name type="scientific">Nibea albiflora</name>
    <name type="common">Yellow drum</name>
    <name type="synonym">Corvina albiflora</name>
    <dbReference type="NCBI Taxonomy" id="240163"/>
    <lineage>
        <taxon>Eukaryota</taxon>
        <taxon>Metazoa</taxon>
        <taxon>Chordata</taxon>
        <taxon>Craniata</taxon>
        <taxon>Vertebrata</taxon>
        <taxon>Euteleostomi</taxon>
        <taxon>Actinopterygii</taxon>
        <taxon>Neopterygii</taxon>
        <taxon>Teleostei</taxon>
        <taxon>Neoteleostei</taxon>
        <taxon>Acanthomorphata</taxon>
        <taxon>Eupercaria</taxon>
        <taxon>Sciaenidae</taxon>
        <taxon>Nibea</taxon>
    </lineage>
</organism>
<evidence type="ECO:0000313" key="2">
    <source>
        <dbReference type="Proteomes" id="UP000805704"/>
    </source>
</evidence>
<dbReference type="Proteomes" id="UP000805704">
    <property type="component" value="Chromosome 2"/>
</dbReference>
<gene>
    <name evidence="1" type="primary">RHBG</name>
    <name evidence="1" type="ORF">GBF38_013674</name>
</gene>
<sequence>MNRSTSLRVRLPVFVLVLEVVIIALYAAFVTYDDNANAKFQTNETNPMENSVYRDYPYFADVQVMIFIGFGCLLAFFRFYGFSGMVFNFLTATFSIQWAIVIQGFFQFNYGGKIHLGVINLLYAEFACAVVTYLFWSRAWEDESRSAPGHGFAGDPYLFCDRVGWVTFVLYRPSLNKGHAKEITSYSSDILSVMGTLFLWVFWPSFNSALTIKGDDQHRAILHTFIGLSSSTITAFALSAVFNKRGKLTMADVQNVTLAGGVTVGASVDMMISPVAAYALGVMGCTACFFGYKYLTPFMAQHLRIQDQCGIHNLHGLTGLISSIAGICAIILATEETYGPSMYQIFSHRAPPEGDPKLLELQKLIPGLKPGLGRTGQEQALYQVAAIFSTIAAASVGGLLTGFVMKLSFMASPSDEDCFDDELFFDMPDDFNSVEFKMPMKHEDKEQMSSENTKV</sequence>
<keyword evidence="2" id="KW-1185">Reference proteome</keyword>
<name>A0ACB7F1Y8_NIBAL</name>
<dbReference type="EMBL" id="CM024790">
    <property type="protein sequence ID" value="KAG8007933.1"/>
    <property type="molecule type" value="Genomic_DNA"/>
</dbReference>
<proteinExistence type="predicted"/>